<feature type="region of interest" description="Disordered" evidence="1">
    <location>
        <begin position="282"/>
        <end position="304"/>
    </location>
</feature>
<evidence type="ECO:0000256" key="1">
    <source>
        <dbReference type="SAM" id="MobiDB-lite"/>
    </source>
</evidence>
<evidence type="ECO:0000313" key="3">
    <source>
        <dbReference type="Proteomes" id="UP000663833"/>
    </source>
</evidence>
<comment type="caution">
    <text evidence="2">The sequence shown here is derived from an EMBL/GenBank/DDBJ whole genome shotgun (WGS) entry which is preliminary data.</text>
</comment>
<dbReference type="AlphaFoldDB" id="A0A818AGM0"/>
<dbReference type="Proteomes" id="UP000663833">
    <property type="component" value="Unassembled WGS sequence"/>
</dbReference>
<protein>
    <submittedName>
        <fullName evidence="2">Uncharacterized protein</fullName>
    </submittedName>
</protein>
<organism evidence="2 3">
    <name type="scientific">Rotaria socialis</name>
    <dbReference type="NCBI Taxonomy" id="392032"/>
    <lineage>
        <taxon>Eukaryota</taxon>
        <taxon>Metazoa</taxon>
        <taxon>Spiralia</taxon>
        <taxon>Gnathifera</taxon>
        <taxon>Rotifera</taxon>
        <taxon>Eurotatoria</taxon>
        <taxon>Bdelloidea</taxon>
        <taxon>Philodinida</taxon>
        <taxon>Philodinidae</taxon>
        <taxon>Rotaria</taxon>
    </lineage>
</organism>
<evidence type="ECO:0000313" key="2">
    <source>
        <dbReference type="EMBL" id="CAF3403373.1"/>
    </source>
</evidence>
<proteinExistence type="predicted"/>
<feature type="region of interest" description="Disordered" evidence="1">
    <location>
        <begin position="232"/>
        <end position="262"/>
    </location>
</feature>
<reference evidence="2" key="1">
    <citation type="submission" date="2021-02" db="EMBL/GenBank/DDBJ databases">
        <authorList>
            <person name="Nowell W R."/>
        </authorList>
    </citation>
    <scope>NUCLEOTIDE SEQUENCE</scope>
</reference>
<accession>A0A818AGM0</accession>
<feature type="compositionally biased region" description="Polar residues" evidence="1">
    <location>
        <begin position="233"/>
        <end position="242"/>
    </location>
</feature>
<gene>
    <name evidence="2" type="ORF">LUA448_LOCUS17806</name>
</gene>
<dbReference type="EMBL" id="CAJNYD010002211">
    <property type="protein sequence ID" value="CAF3403373.1"/>
    <property type="molecule type" value="Genomic_DNA"/>
</dbReference>
<feature type="compositionally biased region" description="Low complexity" evidence="1">
    <location>
        <begin position="243"/>
        <end position="262"/>
    </location>
</feature>
<sequence>MLIHFPDKIVPKAHFIREYERIVHDYGSAAHQWCSRYEACHTYFKKLAIRTNNCKNTPKMLATHFRLKQCLKFTRLSQFKSFYYFIGIKKIQHSSFNIAMKNVLVHHFGYINLNNDLFQCTKLINENIEYCRSAVYIINLRSDNEQPLFTQVIFILKMNEKWCLLVDLLNTLSCDEDLFAWKVKSVDRYSILDPSQLKYYYKGLDIYLVKGSSFVSFTSRLTSYHHDILPESADSSSTVTKDPQSSSITSIHSQPSSITSIHSQPSSIITTYSQSSTFTIESSTDCLPKSSTNNSISHQRDNSANINVPFPDEYRIPSLPNGLIKDIEAGSLHTFGPRYTNRQTLIDAISYDLIEKYKLFYPSSKQFDKIGNAIVKFLKLPLIKENIAIWKDALQAKLKRKRAENLDNIIVQDYHLKYSRAGSGRPVKRRLDETA</sequence>
<name>A0A818AGM0_9BILA</name>